<gene>
    <name evidence="6" type="primary">CA12</name>
    <name evidence="6" type="ORF">BLAG_LOCUS1739</name>
</gene>
<comment type="cofactor">
    <cofactor evidence="4">
        <name>Zn(2+)</name>
        <dbReference type="ChEBI" id="CHEBI:29105"/>
    </cofactor>
</comment>
<name>A0A8J9VZY8_BRALA</name>
<comment type="similarity">
    <text evidence="1 4">Belongs to the alpha-carbonic anhydrase family.</text>
</comment>
<keyword evidence="4" id="KW-0456">Lyase</keyword>
<accession>A0A8J9VZY8</accession>
<dbReference type="GO" id="GO:0005886">
    <property type="term" value="C:plasma membrane"/>
    <property type="evidence" value="ECO:0007669"/>
    <property type="project" value="TreeGrafter"/>
</dbReference>
<evidence type="ECO:0000256" key="4">
    <source>
        <dbReference type="RuleBase" id="RU367011"/>
    </source>
</evidence>
<proteinExistence type="inferred from homology"/>
<dbReference type="CDD" id="cd00326">
    <property type="entry name" value="alpha_CA"/>
    <property type="match status" value="1"/>
</dbReference>
<dbReference type="AlphaFoldDB" id="A0A8J9VZY8"/>
<organism evidence="6 7">
    <name type="scientific">Branchiostoma lanceolatum</name>
    <name type="common">Common lancelet</name>
    <name type="synonym">Amphioxus lanceolatum</name>
    <dbReference type="NCBI Taxonomy" id="7740"/>
    <lineage>
        <taxon>Eukaryota</taxon>
        <taxon>Metazoa</taxon>
        <taxon>Chordata</taxon>
        <taxon>Cephalochordata</taxon>
        <taxon>Leptocardii</taxon>
        <taxon>Amphioxiformes</taxon>
        <taxon>Branchiostomatidae</taxon>
        <taxon>Branchiostoma</taxon>
    </lineage>
</organism>
<dbReference type="InterPro" id="IPR018338">
    <property type="entry name" value="Carbonic_anhydrase_a-class_CS"/>
</dbReference>
<dbReference type="EC" id="4.2.1.1" evidence="4"/>
<dbReference type="PANTHER" id="PTHR18952">
    <property type="entry name" value="CARBONIC ANHYDRASE"/>
    <property type="match status" value="1"/>
</dbReference>
<sequence length="351" mass="38211">MLPLQQLSVGMLAGVMALVLFSTVDAQHGSWGYTGDTGPTTWANNFPSWCNGQKQSPIDVQSKSATQKSFPALTFKGFDTPPADAQMRIKNNGHAIQVDLLSKTGKSDNYQISGGGLPGTYNVLQFHFHWGSEHTVNGKRYDAEMHVVTWNAKYPSASAASTVTPDGFAVMSVLLEIHMVTWNTKYRDVYEARDNKDGLAALSVPIAATSKTANPGMQNIVSQLSNVANKGMNYTYPTSFSVNSLFPADKANYWRYMGSLTTPKCNEVVVWTIFKTSLKISQDQINALKSSCYFNPAGDQEQQSLNNNYRPTQPLNGRTVFDSSSTSGVPQLAPTVLALLIAVISSTALQL</sequence>
<evidence type="ECO:0000256" key="1">
    <source>
        <dbReference type="ARBA" id="ARBA00010718"/>
    </source>
</evidence>
<feature type="domain" description="Alpha-carbonic anhydrase" evidence="5">
    <location>
        <begin position="29"/>
        <end position="324"/>
    </location>
</feature>
<comment type="function">
    <text evidence="4">Reversible hydration of carbon dioxide.</text>
</comment>
<dbReference type="InterPro" id="IPR001148">
    <property type="entry name" value="CA_dom"/>
</dbReference>
<evidence type="ECO:0000313" key="6">
    <source>
        <dbReference type="EMBL" id="CAH1232763.1"/>
    </source>
</evidence>
<keyword evidence="4" id="KW-0732">Signal</keyword>
<keyword evidence="2 4" id="KW-0479">Metal-binding</keyword>
<keyword evidence="7" id="KW-1185">Reference proteome</keyword>
<evidence type="ECO:0000259" key="5">
    <source>
        <dbReference type="PROSITE" id="PS51144"/>
    </source>
</evidence>
<dbReference type="SMART" id="SM01057">
    <property type="entry name" value="Carb_anhydrase"/>
    <property type="match status" value="1"/>
</dbReference>
<dbReference type="PROSITE" id="PS00162">
    <property type="entry name" value="ALPHA_CA_1"/>
    <property type="match status" value="1"/>
</dbReference>
<keyword evidence="3 4" id="KW-0862">Zinc</keyword>
<protein>
    <recommendedName>
        <fullName evidence="4">Carbonic anhydrase</fullName>
        <ecNumber evidence="4">4.2.1.1</ecNumber>
    </recommendedName>
</protein>
<dbReference type="Pfam" id="PF00194">
    <property type="entry name" value="Carb_anhydrase"/>
    <property type="match status" value="1"/>
</dbReference>
<reference evidence="6" key="1">
    <citation type="submission" date="2022-01" db="EMBL/GenBank/DDBJ databases">
        <authorList>
            <person name="Braso-Vives M."/>
        </authorList>
    </citation>
    <scope>NUCLEOTIDE SEQUENCE</scope>
</reference>
<dbReference type="Proteomes" id="UP000838412">
    <property type="component" value="Chromosome 1"/>
</dbReference>
<dbReference type="GO" id="GO:0008270">
    <property type="term" value="F:zinc ion binding"/>
    <property type="evidence" value="ECO:0007669"/>
    <property type="project" value="UniProtKB-UniRule"/>
</dbReference>
<dbReference type="InterPro" id="IPR036398">
    <property type="entry name" value="CA_dom_sf"/>
</dbReference>
<evidence type="ECO:0000256" key="3">
    <source>
        <dbReference type="ARBA" id="ARBA00022833"/>
    </source>
</evidence>
<dbReference type="GO" id="GO:0004089">
    <property type="term" value="F:carbonate dehydratase activity"/>
    <property type="evidence" value="ECO:0007669"/>
    <property type="project" value="UniProtKB-UniRule"/>
</dbReference>
<feature type="signal peptide" evidence="4">
    <location>
        <begin position="1"/>
        <end position="26"/>
    </location>
</feature>
<dbReference type="SUPFAM" id="SSF51069">
    <property type="entry name" value="Carbonic anhydrase"/>
    <property type="match status" value="2"/>
</dbReference>
<evidence type="ECO:0000313" key="7">
    <source>
        <dbReference type="Proteomes" id="UP000838412"/>
    </source>
</evidence>
<evidence type="ECO:0000256" key="2">
    <source>
        <dbReference type="ARBA" id="ARBA00022723"/>
    </source>
</evidence>
<dbReference type="InterPro" id="IPR023561">
    <property type="entry name" value="Carbonic_anhydrase_a-class"/>
</dbReference>
<dbReference type="OrthoDB" id="429145at2759"/>
<feature type="chain" id="PRO_5035488682" description="Carbonic anhydrase" evidence="4">
    <location>
        <begin position="27"/>
        <end position="351"/>
    </location>
</feature>
<comment type="catalytic activity">
    <reaction evidence="4">
        <text>hydrogencarbonate + H(+) = CO2 + H2O</text>
        <dbReference type="Rhea" id="RHEA:10748"/>
        <dbReference type="ChEBI" id="CHEBI:15377"/>
        <dbReference type="ChEBI" id="CHEBI:15378"/>
        <dbReference type="ChEBI" id="CHEBI:16526"/>
        <dbReference type="ChEBI" id="CHEBI:17544"/>
        <dbReference type="EC" id="4.2.1.1"/>
    </reaction>
</comment>
<dbReference type="PROSITE" id="PS51144">
    <property type="entry name" value="ALPHA_CA_2"/>
    <property type="match status" value="1"/>
</dbReference>
<dbReference type="Gene3D" id="3.10.200.10">
    <property type="entry name" value="Alpha carbonic anhydrase"/>
    <property type="match status" value="2"/>
</dbReference>
<dbReference type="PANTHER" id="PTHR18952:SF278">
    <property type="entry name" value="CARBONIC ANHYDRASE"/>
    <property type="match status" value="1"/>
</dbReference>
<dbReference type="EMBL" id="OV696686">
    <property type="protein sequence ID" value="CAH1232763.1"/>
    <property type="molecule type" value="Genomic_DNA"/>
</dbReference>